<evidence type="ECO:0000313" key="2">
    <source>
        <dbReference type="Proteomes" id="UP001447516"/>
    </source>
</evidence>
<comment type="caution">
    <text evidence="1">The sequence shown here is derived from an EMBL/GenBank/DDBJ whole genome shotgun (WGS) entry which is preliminary data.</text>
</comment>
<dbReference type="RefSeq" id="WP_346225763.1">
    <property type="nucleotide sequence ID" value="NZ_JBDJAW010000007.1"/>
</dbReference>
<keyword evidence="2" id="KW-1185">Reference proteome</keyword>
<protein>
    <submittedName>
        <fullName evidence="1">Uncharacterized protein</fullName>
    </submittedName>
</protein>
<dbReference type="EMBL" id="JBDJAW010000007">
    <property type="protein sequence ID" value="MEN3535742.1"/>
    <property type="molecule type" value="Genomic_DNA"/>
</dbReference>
<accession>A0ABV0ANG7</accession>
<organism evidence="1 2">
    <name type="scientific">Microbispora maris</name>
    <dbReference type="NCBI Taxonomy" id="3144104"/>
    <lineage>
        <taxon>Bacteria</taxon>
        <taxon>Bacillati</taxon>
        <taxon>Actinomycetota</taxon>
        <taxon>Actinomycetes</taxon>
        <taxon>Streptosporangiales</taxon>
        <taxon>Streptosporangiaceae</taxon>
        <taxon>Microbispora</taxon>
    </lineage>
</organism>
<evidence type="ECO:0000313" key="1">
    <source>
        <dbReference type="EMBL" id="MEN3535742.1"/>
    </source>
</evidence>
<name>A0ABV0ANG7_9ACTN</name>
<sequence length="291" mass="32053">MQNQLARGASVRFTEYGGAFLGARSKYDGHQSNPYRFNVLQNGTLLLGRRGVAAAGITRQVQFNRYDLPLAKERAAEGDLVSQSLIAQTQPHRWVNTDGRFYSTGRLWTAGLPKGKTWAARGKRTAGATAFGDQVVNIFEIATLRALIAHADRRKFNLPNPAGKTPDLKVTGFYDGTTTFAELYRLSPTFREVAGKGPDPAYANLVLRWSITFDRRGLPYLVTSSWTSQGQRRPFSRSGVRTEIQSWGAAATITAPKPSQTAAVRAPAGGLPEFDDMVEVIREDARPTFEQ</sequence>
<reference evidence="1 2" key="1">
    <citation type="submission" date="2024-05" db="EMBL/GenBank/DDBJ databases">
        <title>Microbispora sp.ZYX-F-249.</title>
        <authorList>
            <person name="Xie H."/>
        </authorList>
    </citation>
    <scope>NUCLEOTIDE SEQUENCE [LARGE SCALE GENOMIC DNA]</scope>
    <source>
        <strain evidence="1 2">ZYX-F-249</strain>
    </source>
</reference>
<dbReference type="Proteomes" id="UP001447516">
    <property type="component" value="Unassembled WGS sequence"/>
</dbReference>
<proteinExistence type="predicted"/>
<gene>
    <name evidence="1" type="ORF">AAH991_11560</name>
</gene>